<name>A0A396SE97_9BACL</name>
<evidence type="ECO:0000313" key="2">
    <source>
        <dbReference type="EMBL" id="RHW39906.1"/>
    </source>
</evidence>
<keyword evidence="1" id="KW-0472">Membrane</keyword>
<keyword evidence="1" id="KW-1133">Transmembrane helix</keyword>
<feature type="transmembrane region" description="Helical" evidence="1">
    <location>
        <begin position="73"/>
        <end position="92"/>
    </location>
</feature>
<dbReference type="RefSeq" id="WP_118874916.1">
    <property type="nucleotide sequence ID" value="NZ_QWEI01000001.1"/>
</dbReference>
<dbReference type="Proteomes" id="UP000265692">
    <property type="component" value="Unassembled WGS sequence"/>
</dbReference>
<proteinExistence type="predicted"/>
<keyword evidence="3" id="KW-1185">Reference proteome</keyword>
<feature type="transmembrane region" description="Helical" evidence="1">
    <location>
        <begin position="163"/>
        <end position="187"/>
    </location>
</feature>
<evidence type="ECO:0000313" key="3">
    <source>
        <dbReference type="Proteomes" id="UP000265692"/>
    </source>
</evidence>
<sequence>MGKKKTDVVTFSNNRIFITLILQLVFGAMFSLIPPEHILLWLCINIGIAIVLALVNYVIWVYHKSDSKRYHSLHSFVMLFGFALYMMLPAFRGLYSSSFFWLLLLVTVALTGFLIYKYDAVTNAFVNPGDSWFFKLISIFGVTVFLLGGILWAYMNATETGPFIPVAIILFFIGFFILMLSPIMLATPERVEELRQRKYQ</sequence>
<feature type="transmembrane region" description="Helical" evidence="1">
    <location>
        <begin position="136"/>
        <end position="157"/>
    </location>
</feature>
<evidence type="ECO:0000256" key="1">
    <source>
        <dbReference type="SAM" id="Phobius"/>
    </source>
</evidence>
<dbReference type="AlphaFoldDB" id="A0A396SE97"/>
<feature type="transmembrane region" description="Helical" evidence="1">
    <location>
        <begin position="39"/>
        <end position="61"/>
    </location>
</feature>
<keyword evidence="1" id="KW-0812">Transmembrane</keyword>
<accession>A0A396SE97</accession>
<protein>
    <submittedName>
        <fullName evidence="2">Uncharacterized protein</fullName>
    </submittedName>
</protein>
<comment type="caution">
    <text evidence="2">The sequence shown here is derived from an EMBL/GenBank/DDBJ whole genome shotgun (WGS) entry which is preliminary data.</text>
</comment>
<organism evidence="2 3">
    <name type="scientific">Ureibacillus yapensis</name>
    <dbReference type="NCBI Taxonomy" id="2304605"/>
    <lineage>
        <taxon>Bacteria</taxon>
        <taxon>Bacillati</taxon>
        <taxon>Bacillota</taxon>
        <taxon>Bacilli</taxon>
        <taxon>Bacillales</taxon>
        <taxon>Caryophanaceae</taxon>
        <taxon>Ureibacillus</taxon>
    </lineage>
</organism>
<feature type="transmembrane region" description="Helical" evidence="1">
    <location>
        <begin position="12"/>
        <end position="33"/>
    </location>
</feature>
<feature type="transmembrane region" description="Helical" evidence="1">
    <location>
        <begin position="98"/>
        <end position="116"/>
    </location>
</feature>
<dbReference type="EMBL" id="QWEI01000001">
    <property type="protein sequence ID" value="RHW39906.1"/>
    <property type="molecule type" value="Genomic_DNA"/>
</dbReference>
<dbReference type="OrthoDB" id="2734624at2"/>
<reference evidence="2 3" key="1">
    <citation type="submission" date="2018-08" db="EMBL/GenBank/DDBJ databases">
        <title>Lysinibacillus sp. YLB-03 draft genome sequence.</title>
        <authorList>
            <person name="Yu L."/>
        </authorList>
    </citation>
    <scope>NUCLEOTIDE SEQUENCE [LARGE SCALE GENOMIC DNA]</scope>
    <source>
        <strain evidence="2 3">YLB-03</strain>
    </source>
</reference>
<gene>
    <name evidence="2" type="ORF">D1B33_03400</name>
</gene>